<feature type="domain" description="Helicase ATP-binding" evidence="8">
    <location>
        <begin position="241"/>
        <end position="394"/>
    </location>
</feature>
<sequence length="602" mass="68018">MSSTSKDMLSKAGFASLLELAIHTPVSYLDTRLSNELIIGEIHTFEAEVVSVAKQPKRLVITVNSSLCDQSIEVTIFHPKPYHSALFKPGLKHYLQGKIERFGSKLQVVNPKKISKIGEIVPKYKCKLRQDVYRRIIDNLVTLENLKAQGLDEARASLIVRAHKPDDTWLRLYRKYGGFGPKTVEALKFAEALDHFQRLKGKRIRFSSMCKLNGSIEPFLANLPFELTDDQKRAIEDISNDLRSEFAARRMIVGDVGSGKTMVILASAMMAYPNRAVLMAPTSILARQLYEEAKKWLPKFVKIALVTQSKEIGDIESDHFIIGTHALLYRDLPEAPLIMVDEQHRFGTEQRKLLEQIVSKDKEKAKPHFLQFSATPIPRTQAMIDSALIDVTLIESTPFVKDITTRIIDKSDFASLLEHIKCEVEEGRQVLVVYPLVEESESINYRSLEESVEFWKSRFDGVYVTHGKDKLKDEVLAEFAQNGKILLATTVIEVGISLPKLSTIIIVGAERMGLATLHQLRGRVSRNGLKGYCYLFTHDKNNIRLKEFAKTTNGFEIARLDLKFRKSGDLLTGKAQSGKEFIWLDLAEDEEIVKEAKAKVDG</sequence>
<dbReference type="PANTHER" id="PTHR47964:SF1">
    <property type="entry name" value="ATP-DEPENDENT DNA HELICASE HOMOLOG RECG, CHLOROPLASTIC"/>
    <property type="match status" value="1"/>
</dbReference>
<dbReference type="SUPFAM" id="SSF52540">
    <property type="entry name" value="P-loop containing nucleoside triphosphate hydrolases"/>
    <property type="match status" value="1"/>
</dbReference>
<evidence type="ECO:0000313" key="10">
    <source>
        <dbReference type="EMBL" id="SFP05990.1"/>
    </source>
</evidence>
<evidence type="ECO:0000256" key="1">
    <source>
        <dbReference type="ARBA" id="ARBA00022741"/>
    </source>
</evidence>
<dbReference type="SMART" id="SM00490">
    <property type="entry name" value="HELICc"/>
    <property type="match status" value="1"/>
</dbReference>
<organism evidence="10 11">
    <name type="scientific">Hydrogenimonas thermophila</name>
    <dbReference type="NCBI Taxonomy" id="223786"/>
    <lineage>
        <taxon>Bacteria</taxon>
        <taxon>Pseudomonadati</taxon>
        <taxon>Campylobacterota</taxon>
        <taxon>Epsilonproteobacteria</taxon>
        <taxon>Campylobacterales</taxon>
        <taxon>Hydrogenimonadaceae</taxon>
        <taxon>Hydrogenimonas</taxon>
    </lineage>
</organism>
<evidence type="ECO:0000256" key="2">
    <source>
        <dbReference type="ARBA" id="ARBA00022763"/>
    </source>
</evidence>
<proteinExistence type="predicted"/>
<evidence type="ECO:0000256" key="3">
    <source>
        <dbReference type="ARBA" id="ARBA00022801"/>
    </source>
</evidence>
<name>A0A1I5M8Z0_9BACT</name>
<dbReference type="CDD" id="cd04488">
    <property type="entry name" value="RecG_wedge_OBF"/>
    <property type="match status" value="1"/>
</dbReference>
<keyword evidence="3" id="KW-0378">Hydrolase</keyword>
<evidence type="ECO:0000256" key="4">
    <source>
        <dbReference type="ARBA" id="ARBA00022806"/>
    </source>
</evidence>
<dbReference type="InterPro" id="IPR001650">
    <property type="entry name" value="Helicase_C-like"/>
</dbReference>
<accession>A0A1I5M8Z0</accession>
<keyword evidence="2" id="KW-0227">DNA damage</keyword>
<dbReference type="InterPro" id="IPR047112">
    <property type="entry name" value="RecG/Mfd"/>
</dbReference>
<keyword evidence="6" id="KW-0238">DNA-binding</keyword>
<dbReference type="GO" id="GO:0003677">
    <property type="term" value="F:DNA binding"/>
    <property type="evidence" value="ECO:0007669"/>
    <property type="project" value="UniProtKB-KW"/>
</dbReference>
<dbReference type="SUPFAM" id="SSF50249">
    <property type="entry name" value="Nucleic acid-binding proteins"/>
    <property type="match status" value="1"/>
</dbReference>
<dbReference type="RefSeq" id="WP_281244289.1">
    <property type="nucleotide sequence ID" value="NZ_FOXB01000005.1"/>
</dbReference>
<reference evidence="10 11" key="1">
    <citation type="submission" date="2016-10" db="EMBL/GenBank/DDBJ databases">
        <authorList>
            <person name="de Groot N.N."/>
        </authorList>
    </citation>
    <scope>NUCLEOTIDE SEQUENCE [LARGE SCALE GENOMIC DNA]</scope>
    <source>
        <strain evidence="10 11">EP1-55-1</strain>
    </source>
</reference>
<gene>
    <name evidence="10" type="ORF">SAMN05216234_10563</name>
</gene>
<dbReference type="InterPro" id="IPR012340">
    <property type="entry name" value="NA-bd_OB-fold"/>
</dbReference>
<dbReference type="PROSITE" id="PS51192">
    <property type="entry name" value="HELICASE_ATP_BIND_1"/>
    <property type="match status" value="1"/>
</dbReference>
<evidence type="ECO:0000259" key="8">
    <source>
        <dbReference type="PROSITE" id="PS51192"/>
    </source>
</evidence>
<dbReference type="PANTHER" id="PTHR47964">
    <property type="entry name" value="ATP-DEPENDENT DNA HELICASE HOMOLOG RECG, CHLOROPLASTIC"/>
    <property type="match status" value="1"/>
</dbReference>
<evidence type="ECO:0000259" key="9">
    <source>
        <dbReference type="PROSITE" id="PS51194"/>
    </source>
</evidence>
<dbReference type="InterPro" id="IPR014001">
    <property type="entry name" value="Helicase_ATP-bd"/>
</dbReference>
<dbReference type="AlphaFoldDB" id="A0A1I5M8Z0"/>
<evidence type="ECO:0000256" key="5">
    <source>
        <dbReference type="ARBA" id="ARBA00022840"/>
    </source>
</evidence>
<dbReference type="InterPro" id="IPR011545">
    <property type="entry name" value="DEAD/DEAH_box_helicase_dom"/>
</dbReference>
<keyword evidence="1" id="KW-0547">Nucleotide-binding</keyword>
<keyword evidence="5" id="KW-0067">ATP-binding</keyword>
<dbReference type="NCBIfam" id="NF008169">
    <property type="entry name" value="PRK10917.2-3"/>
    <property type="match status" value="1"/>
</dbReference>
<keyword evidence="4 10" id="KW-0347">Helicase</keyword>
<dbReference type="STRING" id="223786.SAMN05216234_10563"/>
<feature type="domain" description="Helicase C-terminal" evidence="9">
    <location>
        <begin position="416"/>
        <end position="568"/>
    </location>
</feature>
<dbReference type="PROSITE" id="PS51194">
    <property type="entry name" value="HELICASE_CTER"/>
    <property type="match status" value="1"/>
</dbReference>
<dbReference type="InterPro" id="IPR027417">
    <property type="entry name" value="P-loop_NTPase"/>
</dbReference>
<keyword evidence="11" id="KW-1185">Reference proteome</keyword>
<evidence type="ECO:0000256" key="7">
    <source>
        <dbReference type="ARBA" id="ARBA00023204"/>
    </source>
</evidence>
<dbReference type="GO" id="GO:0006281">
    <property type="term" value="P:DNA repair"/>
    <property type="evidence" value="ECO:0007669"/>
    <property type="project" value="UniProtKB-KW"/>
</dbReference>
<dbReference type="GO" id="GO:0003678">
    <property type="term" value="F:DNA helicase activity"/>
    <property type="evidence" value="ECO:0007669"/>
    <property type="project" value="TreeGrafter"/>
</dbReference>
<evidence type="ECO:0000256" key="6">
    <source>
        <dbReference type="ARBA" id="ARBA00023125"/>
    </source>
</evidence>
<dbReference type="Gene3D" id="3.40.50.300">
    <property type="entry name" value="P-loop containing nucleotide triphosphate hydrolases"/>
    <property type="match status" value="2"/>
</dbReference>
<keyword evidence="7" id="KW-0234">DNA repair</keyword>
<dbReference type="Pfam" id="PF00271">
    <property type="entry name" value="Helicase_C"/>
    <property type="match status" value="1"/>
</dbReference>
<dbReference type="GO" id="GO:0005524">
    <property type="term" value="F:ATP binding"/>
    <property type="evidence" value="ECO:0007669"/>
    <property type="project" value="UniProtKB-KW"/>
</dbReference>
<dbReference type="Pfam" id="PF00270">
    <property type="entry name" value="DEAD"/>
    <property type="match status" value="1"/>
</dbReference>
<dbReference type="GO" id="GO:0016787">
    <property type="term" value="F:hydrolase activity"/>
    <property type="evidence" value="ECO:0007669"/>
    <property type="project" value="UniProtKB-KW"/>
</dbReference>
<evidence type="ECO:0000313" key="11">
    <source>
        <dbReference type="Proteomes" id="UP000199227"/>
    </source>
</evidence>
<dbReference type="EMBL" id="FOXB01000005">
    <property type="protein sequence ID" value="SFP05990.1"/>
    <property type="molecule type" value="Genomic_DNA"/>
</dbReference>
<dbReference type="SMART" id="SM00487">
    <property type="entry name" value="DEXDc"/>
    <property type="match status" value="1"/>
</dbReference>
<protein>
    <submittedName>
        <fullName evidence="10">ATP-dependent DNA helicase RecG</fullName>
    </submittedName>
</protein>
<dbReference type="Proteomes" id="UP000199227">
    <property type="component" value="Unassembled WGS sequence"/>
</dbReference>